<proteinExistence type="predicted"/>
<dbReference type="EMBL" id="FCOK02000131">
    <property type="protein sequence ID" value="SAL73239.1"/>
    <property type="molecule type" value="Genomic_DNA"/>
</dbReference>
<reference evidence="1 2" key="1">
    <citation type="submission" date="2016-01" db="EMBL/GenBank/DDBJ databases">
        <authorList>
            <person name="Oliw E.H."/>
        </authorList>
    </citation>
    <scope>NUCLEOTIDE SEQUENCE [LARGE SCALE GENOMIC DNA]</scope>
    <source>
        <strain evidence="1">LMG 27134</strain>
    </source>
</reference>
<protein>
    <submittedName>
        <fullName evidence="1">Uncharacterized protein</fullName>
    </submittedName>
</protein>
<dbReference type="Proteomes" id="UP000054683">
    <property type="component" value="Unassembled WGS sequence"/>
</dbReference>
<dbReference type="AlphaFoldDB" id="A0A158JXT7"/>
<gene>
    <name evidence="1" type="ORF">AWB69_08960</name>
</gene>
<accession>A0A158JXT7</accession>
<organism evidence="1 2">
    <name type="scientific">Caballeronia udeis</name>
    <dbReference type="NCBI Taxonomy" id="1232866"/>
    <lineage>
        <taxon>Bacteria</taxon>
        <taxon>Pseudomonadati</taxon>
        <taxon>Pseudomonadota</taxon>
        <taxon>Betaproteobacteria</taxon>
        <taxon>Burkholderiales</taxon>
        <taxon>Burkholderiaceae</taxon>
        <taxon>Caballeronia</taxon>
    </lineage>
</organism>
<sequence length="47" mass="4898">MRTDVAAAHKYAEAKLLGAVEDVTFAACPNAPSDQTGTLWNVHAAAL</sequence>
<evidence type="ECO:0000313" key="2">
    <source>
        <dbReference type="Proteomes" id="UP000054683"/>
    </source>
</evidence>
<name>A0A158JXT7_9BURK</name>
<evidence type="ECO:0000313" key="1">
    <source>
        <dbReference type="EMBL" id="SAL73239.1"/>
    </source>
</evidence>